<comment type="caution">
    <text evidence="4">The sequence shown here is derived from an EMBL/GenBank/DDBJ whole genome shotgun (WGS) entry which is preliminary data.</text>
</comment>
<organism evidence="4 5">
    <name type="scientific">Deinococcus ruber</name>
    <dbReference type="NCBI Taxonomy" id="1848197"/>
    <lineage>
        <taxon>Bacteria</taxon>
        <taxon>Thermotogati</taxon>
        <taxon>Deinococcota</taxon>
        <taxon>Deinococci</taxon>
        <taxon>Deinococcales</taxon>
        <taxon>Deinococcaceae</taxon>
        <taxon>Deinococcus</taxon>
    </lineage>
</organism>
<dbReference type="SMART" id="SM00382">
    <property type="entry name" value="AAA"/>
    <property type="match status" value="2"/>
</dbReference>
<keyword evidence="2" id="KW-0067">ATP-binding</keyword>
<dbReference type="InterPro" id="IPR003593">
    <property type="entry name" value="AAA+_ATPase"/>
</dbReference>
<dbReference type="AlphaFoldDB" id="A0A918FIM8"/>
<dbReference type="InterPro" id="IPR027417">
    <property type="entry name" value="P-loop_NTPase"/>
</dbReference>
<evidence type="ECO:0000259" key="3">
    <source>
        <dbReference type="PROSITE" id="PS50893"/>
    </source>
</evidence>
<feature type="domain" description="ABC transporter" evidence="3">
    <location>
        <begin position="269"/>
        <end position="492"/>
    </location>
</feature>
<dbReference type="EMBL" id="BMQL01000102">
    <property type="protein sequence ID" value="GGR40209.1"/>
    <property type="molecule type" value="Genomic_DNA"/>
</dbReference>
<dbReference type="InterPro" id="IPR017871">
    <property type="entry name" value="ABC_transporter-like_CS"/>
</dbReference>
<evidence type="ECO:0000256" key="2">
    <source>
        <dbReference type="ARBA" id="ARBA00022840"/>
    </source>
</evidence>
<dbReference type="PROSITE" id="PS50893">
    <property type="entry name" value="ABC_TRANSPORTER_2"/>
    <property type="match status" value="2"/>
</dbReference>
<dbReference type="SUPFAM" id="SSF52540">
    <property type="entry name" value="P-loop containing nucleoside triphosphate hydrolases"/>
    <property type="match status" value="2"/>
</dbReference>
<protein>
    <recommendedName>
        <fullName evidence="3">ABC transporter domain-containing protein</fullName>
    </recommendedName>
</protein>
<name>A0A918FIM8_9DEIO</name>
<dbReference type="PROSITE" id="PS00211">
    <property type="entry name" value="ABC_TRANSPORTER_1"/>
    <property type="match status" value="2"/>
</dbReference>
<keyword evidence="1" id="KW-0547">Nucleotide-binding</keyword>
<dbReference type="GO" id="GO:0016887">
    <property type="term" value="F:ATP hydrolysis activity"/>
    <property type="evidence" value="ECO:0007669"/>
    <property type="project" value="InterPro"/>
</dbReference>
<keyword evidence="5" id="KW-1185">Reference proteome</keyword>
<gene>
    <name evidence="4" type="ORF">GCM10008957_55950</name>
</gene>
<evidence type="ECO:0000313" key="5">
    <source>
        <dbReference type="Proteomes" id="UP000603865"/>
    </source>
</evidence>
<dbReference type="InterPro" id="IPR003439">
    <property type="entry name" value="ABC_transporter-like_ATP-bd"/>
</dbReference>
<evidence type="ECO:0000313" key="4">
    <source>
        <dbReference type="EMBL" id="GGR40209.1"/>
    </source>
</evidence>
<dbReference type="PANTHER" id="PTHR43158">
    <property type="entry name" value="SKFA PEPTIDE EXPORT ATP-BINDING PROTEIN SKFE"/>
    <property type="match status" value="1"/>
</dbReference>
<dbReference type="PANTHER" id="PTHR43158:SF2">
    <property type="entry name" value="SKFA PEPTIDE EXPORT ATP-BINDING PROTEIN SKFE"/>
    <property type="match status" value="1"/>
</dbReference>
<sequence>MGRGAGTILLAVTASPVLPLARLEAVSVNVGGVPILADIQFELFPGEAWLLTGPNGGGKSTLLGLLRGDLSPTAGTRRYFLDGAWRTSAVRALRAFALVSPAQEAWFLTRDWAQTVQDVLLAGIEGDMLRLWEADADALARVSEVSRLTGVGGWLEQDFRTLSHGQRRRVLLARALMSRPKALLLDEFTDGLSVEARAELRGVLEAVAGEGVALLLATHRPEEAPALNWKHLHIGGGTVRHEAPPTVSTRTAPRLVTHPVSPIHAPALVTLEQATVYRNGHLALGPISWTWRQGQHWLITGDNGAGKSTLARLIAGEFFPALGGRVTRPFLRRDLLSERRRAIGVVGAELAIRQRREWSGFSVIASGYSGSEGFAPTLTPAQTVRVHELAARLEVTDLLTRSADTLSQGQLKRLLLARAVLHAPTLLLLDEPLDFLDAASQAAVLALLDDVRAAGTHLLVIAHRAEDAPPGLTDHLHLEQGRVRDAAISREL</sequence>
<reference evidence="4" key="1">
    <citation type="journal article" date="2014" name="Int. J. Syst. Evol. Microbiol.">
        <title>Complete genome sequence of Corynebacterium casei LMG S-19264T (=DSM 44701T), isolated from a smear-ripened cheese.</title>
        <authorList>
            <consortium name="US DOE Joint Genome Institute (JGI-PGF)"/>
            <person name="Walter F."/>
            <person name="Albersmeier A."/>
            <person name="Kalinowski J."/>
            <person name="Ruckert C."/>
        </authorList>
    </citation>
    <scope>NUCLEOTIDE SEQUENCE</scope>
    <source>
        <strain evidence="4">JCM 31311</strain>
    </source>
</reference>
<feature type="domain" description="ABC transporter" evidence="3">
    <location>
        <begin position="21"/>
        <end position="261"/>
    </location>
</feature>
<dbReference type="Gene3D" id="3.40.50.300">
    <property type="entry name" value="P-loop containing nucleotide triphosphate hydrolases"/>
    <property type="match status" value="2"/>
</dbReference>
<dbReference type="Pfam" id="PF00005">
    <property type="entry name" value="ABC_tran"/>
    <property type="match status" value="2"/>
</dbReference>
<proteinExistence type="predicted"/>
<dbReference type="GO" id="GO:0005524">
    <property type="term" value="F:ATP binding"/>
    <property type="evidence" value="ECO:0007669"/>
    <property type="project" value="UniProtKB-KW"/>
</dbReference>
<reference evidence="4" key="2">
    <citation type="submission" date="2020-09" db="EMBL/GenBank/DDBJ databases">
        <authorList>
            <person name="Sun Q."/>
            <person name="Ohkuma M."/>
        </authorList>
    </citation>
    <scope>NUCLEOTIDE SEQUENCE</scope>
    <source>
        <strain evidence="4">JCM 31311</strain>
    </source>
</reference>
<dbReference type="Proteomes" id="UP000603865">
    <property type="component" value="Unassembled WGS sequence"/>
</dbReference>
<evidence type="ECO:0000256" key="1">
    <source>
        <dbReference type="ARBA" id="ARBA00022741"/>
    </source>
</evidence>
<accession>A0A918FIM8</accession>